<dbReference type="InParanoid" id="A0A1Q3AQS0"/>
<dbReference type="GO" id="GO:0042285">
    <property type="term" value="F:xylosyltransferase activity"/>
    <property type="evidence" value="ECO:0007669"/>
    <property type="project" value="TreeGrafter"/>
</dbReference>
<dbReference type="GO" id="GO:0009834">
    <property type="term" value="P:plant-type secondary cell wall biogenesis"/>
    <property type="evidence" value="ECO:0007669"/>
    <property type="project" value="TreeGrafter"/>
</dbReference>
<evidence type="ECO:0000256" key="4">
    <source>
        <dbReference type="ARBA" id="ARBA00022679"/>
    </source>
</evidence>
<keyword evidence="4 15" id="KW-0808">Transferase</keyword>
<evidence type="ECO:0000256" key="7">
    <source>
        <dbReference type="ARBA" id="ARBA00022989"/>
    </source>
</evidence>
<dbReference type="GO" id="GO:0000139">
    <property type="term" value="C:Golgi membrane"/>
    <property type="evidence" value="ECO:0007669"/>
    <property type="project" value="UniProtKB-SubCell"/>
</dbReference>
<accession>A0A1Q3AQS0</accession>
<name>A0A1Q3AQS0_CEPFO</name>
<sequence>MASIRRTLSPAYSDRQYTNGVGSFPFSVTSQSHKQPAGKNTSPLFAVTFLKRCSRKFWRRSLFRCFVFFLLGFLIGLTPFGHVDTGGASRSGHDFNFIEINPPHVNAQLADENSHNLEREESTIGIVSFGAETRTNKMSRFDYLPRKQLVVVTATYNRAMQAYFLNRLGQVLRLVQPPVLWVVVETKAASAETDELLRKTGVVYRHLVCAKNASSVKDRGVHQRNVALDHIRLHRLDGIVYFADDDNVYSLQLFESLREISRFGTWPVAMLAQSKNKALLEGPVCNGSQVIGWHTNEKSKKLRRFHVDMSGFAFNSTILWDPKKWHRPTCNPIMQLDTVKEGFQETTFIEQLVEDESQMEGMPPGCSKILNWHLHLDSRNLVYPKGWVLQKNLDAVVSLE</sequence>
<dbReference type="EC" id="2.4.-.-" evidence="15"/>
<keyword evidence="17" id="KW-1185">Reference proteome</keyword>
<dbReference type="OrthoDB" id="675023at2759"/>
<evidence type="ECO:0000256" key="12">
    <source>
        <dbReference type="PIRSR" id="PIRSR605027-1"/>
    </source>
</evidence>
<evidence type="ECO:0000256" key="6">
    <source>
        <dbReference type="ARBA" id="ARBA00022968"/>
    </source>
</evidence>
<dbReference type="InterPro" id="IPR005027">
    <property type="entry name" value="Glyco_trans_43"/>
</dbReference>
<evidence type="ECO:0000256" key="15">
    <source>
        <dbReference type="RuleBase" id="RU363127"/>
    </source>
</evidence>
<keyword evidence="10" id="KW-0325">Glycoprotein</keyword>
<keyword evidence="11 15" id="KW-0961">Cell wall biogenesis/degradation</keyword>
<keyword evidence="13" id="KW-0479">Metal-binding</keyword>
<evidence type="ECO:0000256" key="2">
    <source>
        <dbReference type="ARBA" id="ARBA00007706"/>
    </source>
</evidence>
<evidence type="ECO:0000256" key="10">
    <source>
        <dbReference type="ARBA" id="ARBA00023180"/>
    </source>
</evidence>
<feature type="transmembrane region" description="Helical" evidence="15">
    <location>
        <begin position="61"/>
        <end position="81"/>
    </location>
</feature>
<dbReference type="EMBL" id="BDDD01000049">
    <property type="protein sequence ID" value="GAV57990.1"/>
    <property type="molecule type" value="Genomic_DNA"/>
</dbReference>
<dbReference type="PANTHER" id="PTHR10896">
    <property type="entry name" value="GALACTOSYLGALACTOSYLXYLOSYLPROTEIN 3-BETA-GLUCURONOSYLTRANSFERASE BETA-1,3-GLUCURONYLTRANSFERASE"/>
    <property type="match status" value="1"/>
</dbReference>
<evidence type="ECO:0000256" key="13">
    <source>
        <dbReference type="PIRSR" id="PIRSR605027-3"/>
    </source>
</evidence>
<keyword evidence="13" id="KW-0464">Manganese</keyword>
<evidence type="ECO:0000256" key="8">
    <source>
        <dbReference type="ARBA" id="ARBA00023034"/>
    </source>
</evidence>
<comment type="subcellular location">
    <subcellularLocation>
        <location evidence="1 15">Golgi apparatus membrane</location>
        <topology evidence="1 15">Single-pass type II membrane protein</topology>
    </subcellularLocation>
</comment>
<dbReference type="SUPFAM" id="SSF53448">
    <property type="entry name" value="Nucleotide-diphospho-sugar transferases"/>
    <property type="match status" value="1"/>
</dbReference>
<dbReference type="Gene3D" id="3.90.550.10">
    <property type="entry name" value="Spore Coat Polysaccharide Biosynthesis Protein SpsA, Chain A"/>
    <property type="match status" value="1"/>
</dbReference>
<dbReference type="GO" id="GO:0071555">
    <property type="term" value="P:cell wall organization"/>
    <property type="evidence" value="ECO:0007669"/>
    <property type="project" value="UniProtKB-KW"/>
</dbReference>
<comment type="function">
    <text evidence="15">Involved in the synthesis of glucuronoxylan hemicellulose in secondary cell walls.</text>
</comment>
<dbReference type="PANTHER" id="PTHR10896:SF65">
    <property type="entry name" value="GALACTOSYLGALACTOSYLXYLOSYLPROTEIN 3-BETA-GLUCURONOSYLTRANSFERASE 3"/>
    <property type="match status" value="1"/>
</dbReference>
<dbReference type="GO" id="GO:0010417">
    <property type="term" value="P:glucuronoxylan biosynthetic process"/>
    <property type="evidence" value="ECO:0007669"/>
    <property type="project" value="TreeGrafter"/>
</dbReference>
<dbReference type="STRING" id="3775.A0A1Q3AQS0"/>
<keyword evidence="9 15" id="KW-0472">Membrane</keyword>
<dbReference type="Pfam" id="PF03360">
    <property type="entry name" value="Glyco_transf_43"/>
    <property type="match status" value="1"/>
</dbReference>
<dbReference type="AlphaFoldDB" id="A0A1Q3AQS0"/>
<dbReference type="Proteomes" id="UP000187406">
    <property type="component" value="Unassembled WGS sequence"/>
</dbReference>
<evidence type="ECO:0000256" key="5">
    <source>
        <dbReference type="ARBA" id="ARBA00022692"/>
    </source>
</evidence>
<dbReference type="FunCoup" id="A0A1Q3AQS0">
    <property type="interactions" value="1344"/>
</dbReference>
<keyword evidence="8 15" id="KW-0333">Golgi apparatus</keyword>
<dbReference type="CDD" id="cd00218">
    <property type="entry name" value="GlcAT-I"/>
    <property type="match status" value="1"/>
</dbReference>
<feature type="binding site" evidence="13">
    <location>
        <position position="246"/>
    </location>
    <ligand>
        <name>Mn(2+)</name>
        <dbReference type="ChEBI" id="CHEBI:29035"/>
    </ligand>
</feature>
<proteinExistence type="inferred from homology"/>
<gene>
    <name evidence="16" type="ORF">CFOL_v3_01526</name>
</gene>
<feature type="site" description="Interaction with galactose moiety of substrate glycoprotein" evidence="14">
    <location>
        <position position="281"/>
    </location>
</feature>
<keyword evidence="3" id="KW-0328">Glycosyltransferase</keyword>
<keyword evidence="5 15" id="KW-0812">Transmembrane</keyword>
<evidence type="ECO:0000256" key="1">
    <source>
        <dbReference type="ARBA" id="ARBA00004323"/>
    </source>
</evidence>
<evidence type="ECO:0000256" key="11">
    <source>
        <dbReference type="ARBA" id="ARBA00023316"/>
    </source>
</evidence>
<reference evidence="17" key="1">
    <citation type="submission" date="2016-04" db="EMBL/GenBank/DDBJ databases">
        <title>Cephalotus genome sequencing.</title>
        <authorList>
            <person name="Fukushima K."/>
            <person name="Hasebe M."/>
            <person name="Fang X."/>
        </authorList>
    </citation>
    <scope>NUCLEOTIDE SEQUENCE [LARGE SCALE GENOMIC DNA]</scope>
    <source>
        <strain evidence="17">cv. St1</strain>
    </source>
</reference>
<keyword evidence="7 15" id="KW-1133">Transmembrane helix</keyword>
<organism evidence="16 17">
    <name type="scientific">Cephalotus follicularis</name>
    <name type="common">Albany pitcher plant</name>
    <dbReference type="NCBI Taxonomy" id="3775"/>
    <lineage>
        <taxon>Eukaryota</taxon>
        <taxon>Viridiplantae</taxon>
        <taxon>Streptophyta</taxon>
        <taxon>Embryophyta</taxon>
        <taxon>Tracheophyta</taxon>
        <taxon>Spermatophyta</taxon>
        <taxon>Magnoliopsida</taxon>
        <taxon>eudicotyledons</taxon>
        <taxon>Gunneridae</taxon>
        <taxon>Pentapetalae</taxon>
        <taxon>rosids</taxon>
        <taxon>fabids</taxon>
        <taxon>Oxalidales</taxon>
        <taxon>Cephalotaceae</taxon>
        <taxon>Cephalotus</taxon>
    </lineage>
</organism>
<evidence type="ECO:0000256" key="9">
    <source>
        <dbReference type="ARBA" id="ARBA00023136"/>
    </source>
</evidence>
<keyword evidence="6 15" id="KW-0735">Signal-anchor</keyword>
<evidence type="ECO:0000256" key="14">
    <source>
        <dbReference type="PIRSR" id="PIRSR605027-4"/>
    </source>
</evidence>
<evidence type="ECO:0000256" key="3">
    <source>
        <dbReference type="ARBA" id="ARBA00022676"/>
    </source>
</evidence>
<evidence type="ECO:0000313" key="16">
    <source>
        <dbReference type="EMBL" id="GAV57990.1"/>
    </source>
</evidence>
<dbReference type="GO" id="GO:0015018">
    <property type="term" value="F:galactosylgalactosylxylosylprotein 3-beta-glucuronosyltransferase activity"/>
    <property type="evidence" value="ECO:0007669"/>
    <property type="project" value="InterPro"/>
</dbReference>
<dbReference type="GO" id="GO:0046872">
    <property type="term" value="F:metal ion binding"/>
    <property type="evidence" value="ECO:0007669"/>
    <property type="project" value="UniProtKB-KW"/>
</dbReference>
<comment type="cofactor">
    <cofactor evidence="13">
        <name>Mn(2+)</name>
        <dbReference type="ChEBI" id="CHEBI:29035"/>
    </cofactor>
</comment>
<protein>
    <recommendedName>
        <fullName evidence="15">Glycosyltransferases</fullName>
        <ecNumber evidence="15">2.4.-.-</ecNumber>
    </recommendedName>
</protein>
<evidence type="ECO:0000313" key="17">
    <source>
        <dbReference type="Proteomes" id="UP000187406"/>
    </source>
</evidence>
<dbReference type="InterPro" id="IPR029044">
    <property type="entry name" value="Nucleotide-diphossugar_trans"/>
</dbReference>
<feature type="active site" description="Proton donor/acceptor" evidence="12">
    <location>
        <position position="345"/>
    </location>
</feature>
<comment type="caution">
    <text evidence="16">The sequence shown here is derived from an EMBL/GenBank/DDBJ whole genome shotgun (WGS) entry which is preliminary data.</text>
</comment>
<comment type="similarity">
    <text evidence="2 15">Belongs to the glycosyltransferase 43 family.</text>
</comment>
<dbReference type="FunFam" id="3.90.550.10:FF:000064">
    <property type="entry name" value="Glycosyltransferases"/>
    <property type="match status" value="1"/>
</dbReference>